<evidence type="ECO:0000313" key="6">
    <source>
        <dbReference type="EMBL" id="SUB32565.1"/>
    </source>
</evidence>
<protein>
    <submittedName>
        <fullName evidence="6">Heme:hemopexin utilization protein A</fullName>
    </submittedName>
</protein>
<gene>
    <name evidence="6" type="primary">hxuA</name>
    <name evidence="6" type="ORF">NCTC10699_00145</name>
</gene>
<evidence type="ECO:0000313" key="7">
    <source>
        <dbReference type="Proteomes" id="UP000254280"/>
    </source>
</evidence>
<name>A0A379B1Q7_9PAST</name>
<dbReference type="PANTHER" id="PTHR12338">
    <property type="entry name" value="AUTOTRANSPORTER"/>
    <property type="match status" value="1"/>
</dbReference>
<dbReference type="PANTHER" id="PTHR12338:SF8">
    <property type="entry name" value="HEME_HEMOPEXIN-BINDING PROTEIN"/>
    <property type="match status" value="1"/>
</dbReference>
<dbReference type="OrthoDB" id="218680at2"/>
<accession>A0A379B1Q7</accession>
<dbReference type="SUPFAM" id="SSF51126">
    <property type="entry name" value="Pectin lyase-like"/>
    <property type="match status" value="1"/>
</dbReference>
<dbReference type="InterPro" id="IPR050909">
    <property type="entry name" value="Bact_Autotransporter_VF"/>
</dbReference>
<dbReference type="Gene3D" id="2.160.20.10">
    <property type="entry name" value="Single-stranded right-handed beta-helix, Pectin lyase-like"/>
    <property type="match status" value="1"/>
</dbReference>
<comment type="subcellular location">
    <subcellularLocation>
        <location evidence="1">Secreted</location>
    </subcellularLocation>
</comment>
<evidence type="ECO:0000256" key="3">
    <source>
        <dbReference type="ARBA" id="ARBA00022729"/>
    </source>
</evidence>
<evidence type="ECO:0000256" key="1">
    <source>
        <dbReference type="ARBA" id="ARBA00004613"/>
    </source>
</evidence>
<evidence type="ECO:0000256" key="2">
    <source>
        <dbReference type="ARBA" id="ARBA00022525"/>
    </source>
</evidence>
<dbReference type="GO" id="GO:0005576">
    <property type="term" value="C:extracellular region"/>
    <property type="evidence" value="ECO:0007669"/>
    <property type="project" value="UniProtKB-SubCell"/>
</dbReference>
<dbReference type="NCBIfam" id="TIGR01901">
    <property type="entry name" value="adhes_NPXG"/>
    <property type="match status" value="1"/>
</dbReference>
<dbReference type="InterPro" id="IPR011050">
    <property type="entry name" value="Pectin_lyase_fold/virulence"/>
</dbReference>
<keyword evidence="3 4" id="KW-0732">Signal</keyword>
<feature type="signal peptide" evidence="4">
    <location>
        <begin position="1"/>
        <end position="22"/>
    </location>
</feature>
<keyword evidence="2" id="KW-0964">Secreted</keyword>
<sequence>MRKLTIISMTISTALSSAYVSAILPQDGKIKEGTATINTVDKVMTIQQTTPRVNIEWNSFNIGEKNTVKFEQPDSTSIAYNRVMGGNASHIQGKLDANGRVFLANPNGILFSETASVNVGALLATTKDVEKISENQKSIEFKRRNDATKDSGNIVNKGKISVNGENGFVVLVGDGVTNEGEITAKPFTKTKKVKGKYCTSIWNNDINCNTQGAKWIEYEKEETVATQSQIILGAGKSFTLELDGSSVSVDIDENTVNSLIANKGIIISEDGYIQLTTKGKSELFNNVINNDGVLQANNLSINNSGNIELFADDIRLGKKADIQAEKLTFKAKKNHINVHSDNAKLTAREITFDKGSIYDPLNVTIQGTFSRKEDKTLFDDATMTLKSKVNIDVDGALTIADKKIENHSFISNEALGSLLANTGEVYLKATDIDWSGKMTVDSFRNTDAVLQLSTKLNTKKPTSIGNMNFHELNVDTTNGRLFIATDLFGNRLAKEGNESIRLKDVKLNLNNGAIGLGRNGRRVDIDKSDFDNFYFLEDSQRKPFDIYLNNIQLDKIDDFVIVGGFKKVDIENLTHKGRGNFYIYGGYMYNMPNARYDYAIFDIKERILRTKRDHSHNRWKYNSNQDSFMNNEFWRAYDQWTAVYPYYDRKTKEVVKVPKSHFETEINIRRSKIDTHDGFVNLMAKRINLIDSDININFDRDLSRESEYDRIHKLGISATKTILDNSHIVVQGAERLNTSPNPKMKSATMYLVGDLEGRNRSSLDIKSHQGYTLMTDGKSTIKGEKDKKDLSITLINTGPKPSPEIGISGSIDNDANGSNIALAIGDVSSTTIENATVSVFAPNGAVSYLSSDYMPLTLKNTDFRYYEQPRYHKLNESDLKGNGNIQKLTEREYHIALDQHRGIAATNLSTSQANLVENNKKGVTDTTPIRNIEDEENVSLTVCDEKNQCETTELGDQHINTEVQIGDLNE</sequence>
<organism evidence="6 7">
    <name type="scientific">[Pasteurella] mairii</name>
    <dbReference type="NCBI Taxonomy" id="757"/>
    <lineage>
        <taxon>Bacteria</taxon>
        <taxon>Pseudomonadati</taxon>
        <taxon>Pseudomonadota</taxon>
        <taxon>Gammaproteobacteria</taxon>
        <taxon>Pasteurellales</taxon>
        <taxon>Pasteurellaceae</taxon>
    </lineage>
</organism>
<evidence type="ECO:0000256" key="4">
    <source>
        <dbReference type="SAM" id="SignalP"/>
    </source>
</evidence>
<dbReference type="SMART" id="SM00912">
    <property type="entry name" value="Haemagg_act"/>
    <property type="match status" value="1"/>
</dbReference>
<dbReference type="Pfam" id="PF05860">
    <property type="entry name" value="TPS"/>
    <property type="match status" value="1"/>
</dbReference>
<keyword evidence="7" id="KW-1185">Reference proteome</keyword>
<dbReference type="AlphaFoldDB" id="A0A379B1Q7"/>
<proteinExistence type="predicted"/>
<dbReference type="EMBL" id="UGSS01000002">
    <property type="protein sequence ID" value="SUB32565.1"/>
    <property type="molecule type" value="Genomic_DNA"/>
</dbReference>
<dbReference type="InterPro" id="IPR012334">
    <property type="entry name" value="Pectin_lyas_fold"/>
</dbReference>
<feature type="chain" id="PRO_5016705848" evidence="4">
    <location>
        <begin position="23"/>
        <end position="970"/>
    </location>
</feature>
<evidence type="ECO:0000259" key="5">
    <source>
        <dbReference type="SMART" id="SM00912"/>
    </source>
</evidence>
<dbReference type="InterPro" id="IPR008638">
    <property type="entry name" value="FhaB/CdiA-like_TPS"/>
</dbReference>
<dbReference type="Proteomes" id="UP000254280">
    <property type="component" value="Unassembled WGS sequence"/>
</dbReference>
<reference evidence="6 7" key="1">
    <citation type="submission" date="2018-06" db="EMBL/GenBank/DDBJ databases">
        <authorList>
            <consortium name="Pathogen Informatics"/>
            <person name="Doyle S."/>
        </authorList>
    </citation>
    <scope>NUCLEOTIDE SEQUENCE [LARGE SCALE GENOMIC DNA]</scope>
    <source>
        <strain evidence="6 7">NCTC10699</strain>
    </source>
</reference>
<feature type="domain" description="Filamentous haemagglutinin FhaB/tRNA nuclease CdiA-like TPS" evidence="5">
    <location>
        <begin position="22"/>
        <end position="133"/>
    </location>
</feature>